<keyword evidence="1" id="KW-1133">Transmembrane helix</keyword>
<dbReference type="PANTHER" id="PTHR23028:SF53">
    <property type="entry name" value="ACYL_TRANSF_3 DOMAIN-CONTAINING PROTEIN"/>
    <property type="match status" value="1"/>
</dbReference>
<keyword evidence="1" id="KW-0472">Membrane</keyword>
<reference evidence="3" key="2">
    <citation type="submission" date="2020-09" db="EMBL/GenBank/DDBJ databases">
        <authorList>
            <person name="Sun Q."/>
            <person name="Zhou Y."/>
        </authorList>
    </citation>
    <scope>NUCLEOTIDE SEQUENCE</scope>
    <source>
        <strain evidence="3">CGMCC 1.12214</strain>
    </source>
</reference>
<dbReference type="Pfam" id="PF01757">
    <property type="entry name" value="Acyl_transf_3"/>
    <property type="match status" value="1"/>
</dbReference>
<feature type="transmembrane region" description="Helical" evidence="1">
    <location>
        <begin position="144"/>
        <end position="162"/>
    </location>
</feature>
<evidence type="ECO:0000259" key="2">
    <source>
        <dbReference type="Pfam" id="PF01757"/>
    </source>
</evidence>
<proteinExistence type="predicted"/>
<dbReference type="Proteomes" id="UP000603912">
    <property type="component" value="Unassembled WGS sequence"/>
</dbReference>
<feature type="transmembrane region" description="Helical" evidence="1">
    <location>
        <begin position="287"/>
        <end position="308"/>
    </location>
</feature>
<keyword evidence="1" id="KW-0812">Transmembrane</keyword>
<feature type="transmembrane region" description="Helical" evidence="1">
    <location>
        <begin position="174"/>
        <end position="193"/>
    </location>
</feature>
<feature type="transmembrane region" description="Helical" evidence="1">
    <location>
        <begin position="85"/>
        <end position="105"/>
    </location>
</feature>
<dbReference type="GO" id="GO:0016020">
    <property type="term" value="C:membrane"/>
    <property type="evidence" value="ECO:0007669"/>
    <property type="project" value="TreeGrafter"/>
</dbReference>
<feature type="transmembrane region" description="Helical" evidence="1">
    <location>
        <begin position="60"/>
        <end position="78"/>
    </location>
</feature>
<feature type="transmembrane region" description="Helical" evidence="1">
    <location>
        <begin position="205"/>
        <end position="222"/>
    </location>
</feature>
<reference evidence="3" key="1">
    <citation type="journal article" date="2014" name="Int. J. Syst. Evol. Microbiol.">
        <title>Complete genome sequence of Corynebacterium casei LMG S-19264T (=DSM 44701T), isolated from a smear-ripened cheese.</title>
        <authorList>
            <consortium name="US DOE Joint Genome Institute (JGI-PGF)"/>
            <person name="Walter F."/>
            <person name="Albersmeier A."/>
            <person name="Kalinowski J."/>
            <person name="Ruckert C."/>
        </authorList>
    </citation>
    <scope>NUCLEOTIDE SEQUENCE</scope>
    <source>
        <strain evidence="3">CGMCC 1.12214</strain>
    </source>
</reference>
<sequence>MIALTIMANHWADHSYENLIPQQQITIDIFFMIEGFLAAHLLGQSRATKASVIGHRLLEIYPLYFLGLLAGVAAVLAWPELREGWSNAGMVQSALIGVAGLPIFSVRAEGAVYPFNWPSWALLLEFCIFAVLCLAWPRLNVKRLAIAVGTAAVIHVGAYLVFRDLNMGWRTMNYAGGFARVCFGFGLGALLYLASRGWAARLPRLHPLALFAAYIAILFVRVRFVGLPLVLVAAPALVILASVSRPSGWFDAFCARCSPYAYSIYFMHFPVLVAFKTAAARWGAEQWVASLQSFVLATALVVGAAYLATRFYDAPLRRWIEGALWPKERSA</sequence>
<dbReference type="GO" id="GO:0000271">
    <property type="term" value="P:polysaccharide biosynthetic process"/>
    <property type="evidence" value="ECO:0007669"/>
    <property type="project" value="TreeGrafter"/>
</dbReference>
<evidence type="ECO:0000313" key="4">
    <source>
        <dbReference type="Proteomes" id="UP000603912"/>
    </source>
</evidence>
<feature type="transmembrane region" description="Helical" evidence="1">
    <location>
        <begin position="117"/>
        <end position="137"/>
    </location>
</feature>
<feature type="transmembrane region" description="Helical" evidence="1">
    <location>
        <begin position="228"/>
        <end position="245"/>
    </location>
</feature>
<dbReference type="PANTHER" id="PTHR23028">
    <property type="entry name" value="ACETYLTRANSFERASE"/>
    <property type="match status" value="1"/>
</dbReference>
<gene>
    <name evidence="3" type="ORF">GCM10007036_26010</name>
</gene>
<feature type="domain" description="Acyltransferase 3" evidence="2">
    <location>
        <begin position="22"/>
        <end position="309"/>
    </location>
</feature>
<dbReference type="GO" id="GO:0016747">
    <property type="term" value="F:acyltransferase activity, transferring groups other than amino-acyl groups"/>
    <property type="evidence" value="ECO:0007669"/>
    <property type="project" value="InterPro"/>
</dbReference>
<evidence type="ECO:0000313" key="3">
    <source>
        <dbReference type="EMBL" id="GGH21613.1"/>
    </source>
</evidence>
<dbReference type="EMBL" id="BMES01000002">
    <property type="protein sequence ID" value="GGH21613.1"/>
    <property type="molecule type" value="Genomic_DNA"/>
</dbReference>
<organism evidence="3 4">
    <name type="scientific">Alsobacter metallidurans</name>
    <dbReference type="NCBI Taxonomy" id="340221"/>
    <lineage>
        <taxon>Bacteria</taxon>
        <taxon>Pseudomonadati</taxon>
        <taxon>Pseudomonadota</taxon>
        <taxon>Alphaproteobacteria</taxon>
        <taxon>Hyphomicrobiales</taxon>
        <taxon>Alsobacteraceae</taxon>
        <taxon>Alsobacter</taxon>
    </lineage>
</organism>
<evidence type="ECO:0000256" key="1">
    <source>
        <dbReference type="SAM" id="Phobius"/>
    </source>
</evidence>
<dbReference type="InterPro" id="IPR002656">
    <property type="entry name" value="Acyl_transf_3_dom"/>
</dbReference>
<dbReference type="InterPro" id="IPR050879">
    <property type="entry name" value="Acyltransferase_3"/>
</dbReference>
<protein>
    <recommendedName>
        <fullName evidence="2">Acyltransferase 3 domain-containing protein</fullName>
    </recommendedName>
</protein>
<dbReference type="AlphaFoldDB" id="A0A917MI88"/>
<comment type="caution">
    <text evidence="3">The sequence shown here is derived from an EMBL/GenBank/DDBJ whole genome shotgun (WGS) entry which is preliminary data.</text>
</comment>
<keyword evidence="4" id="KW-1185">Reference proteome</keyword>
<name>A0A917MI88_9HYPH</name>
<feature type="transmembrane region" description="Helical" evidence="1">
    <location>
        <begin position="257"/>
        <end position="275"/>
    </location>
</feature>
<accession>A0A917MI88</accession>